<organism evidence="3 4">
    <name type="scientific">Vanilla planifolia</name>
    <name type="common">Vanilla</name>
    <dbReference type="NCBI Taxonomy" id="51239"/>
    <lineage>
        <taxon>Eukaryota</taxon>
        <taxon>Viridiplantae</taxon>
        <taxon>Streptophyta</taxon>
        <taxon>Embryophyta</taxon>
        <taxon>Tracheophyta</taxon>
        <taxon>Spermatophyta</taxon>
        <taxon>Magnoliopsida</taxon>
        <taxon>Liliopsida</taxon>
        <taxon>Asparagales</taxon>
        <taxon>Orchidaceae</taxon>
        <taxon>Vanilloideae</taxon>
        <taxon>Vanilleae</taxon>
        <taxon>Vanilla</taxon>
    </lineage>
</organism>
<dbReference type="Proteomes" id="UP000639772">
    <property type="component" value="Unassembled WGS sequence"/>
</dbReference>
<dbReference type="PANTHER" id="PTHR31133">
    <property type="entry name" value="MEMBRANE PROTEIN"/>
    <property type="match status" value="1"/>
</dbReference>
<feature type="transmembrane region" description="Helical" evidence="2">
    <location>
        <begin position="33"/>
        <end position="54"/>
    </location>
</feature>
<evidence type="ECO:0000313" key="4">
    <source>
        <dbReference type="Proteomes" id="UP000639772"/>
    </source>
</evidence>
<evidence type="ECO:0000313" key="3">
    <source>
        <dbReference type="EMBL" id="KAG0471574.1"/>
    </source>
</evidence>
<feature type="transmembrane region" description="Helical" evidence="2">
    <location>
        <begin position="98"/>
        <end position="128"/>
    </location>
</feature>
<keyword evidence="2" id="KW-1133">Transmembrane helix</keyword>
<feature type="transmembrane region" description="Helical" evidence="2">
    <location>
        <begin position="273"/>
        <end position="292"/>
    </location>
</feature>
<keyword evidence="2" id="KW-0472">Membrane</keyword>
<dbReference type="EMBL" id="JADCNM010000008">
    <property type="protein sequence ID" value="KAG0471574.1"/>
    <property type="molecule type" value="Genomic_DNA"/>
</dbReference>
<dbReference type="AlphaFoldDB" id="A0A835QFI9"/>
<feature type="region of interest" description="Disordered" evidence="1">
    <location>
        <begin position="332"/>
        <end position="353"/>
    </location>
</feature>
<dbReference type="InterPro" id="IPR040229">
    <property type="entry name" value="At3g27390-like"/>
</dbReference>
<sequence>MSSTVARPWNSLNKWIRENYAAVIYSIKYSFRVAYVVFAFCSALFIGALKGLIVGPVAGLLLILGNVGVLLGLFPAHVAWTLYSLLMTKQINAALKFGILFVLPILFSLWLALSIFVSVLGGVGYGFLTPWVSTFEAFRHNTEVKKFLHGIVDGTWGTIKGSCTVVRDFADFCYHSYPIYLKELRESTSDHQTYTIRLVEIPGCVVVGLMGLVVDVPLYTVIALIKSPYMLFKGWQRLLQDLITREGPFLETACVPVAGLAFIVWPIVVVGSVLLAIFSSIFVGLYGSVIVYQERSFKRGVAYVVAIVAEFDEYTNDWLYLREGSVLPKPKYRKKTASHSSESSVGGSSRRGVKGVSGHLDASAMFMPSLAPSRSVRETIQEVKMVQIWEEAMKNIEMRGKEIIDANIITELELIEWLRTKESKPDIVGLGLPSYSLLHSVLRSIEAGFNGLLLSNGIEVTHQNRPQDRLLDWFFQPLMVLKEQIRVIGLEVEEVKFLEKLVLFNGDTLGMQSWDNGSVVPQDAMKTAQIQAISRRLVGMSRTISKFPTYRRKYRHVVKALVAYCHDKDGLSSRKVCSTRSASSAGVVPSEV</sequence>
<reference evidence="3 4" key="1">
    <citation type="journal article" date="2020" name="Nat. Food">
        <title>A phased Vanilla planifolia genome enables genetic improvement of flavour and production.</title>
        <authorList>
            <person name="Hasing T."/>
            <person name="Tang H."/>
            <person name="Brym M."/>
            <person name="Khazi F."/>
            <person name="Huang T."/>
            <person name="Chambers A.H."/>
        </authorList>
    </citation>
    <scope>NUCLEOTIDE SEQUENCE [LARGE SCALE GENOMIC DNA]</scope>
    <source>
        <tissue evidence="3">Leaf</tissue>
    </source>
</reference>
<dbReference type="PANTHER" id="PTHR31133:SF12">
    <property type="entry name" value="MEMBRANE PROTEIN"/>
    <property type="match status" value="1"/>
</dbReference>
<feature type="transmembrane region" description="Helical" evidence="2">
    <location>
        <begin position="205"/>
        <end position="227"/>
    </location>
</feature>
<keyword evidence="2" id="KW-0812">Transmembrane</keyword>
<comment type="caution">
    <text evidence="3">The sequence shown here is derived from an EMBL/GenBank/DDBJ whole genome shotgun (WGS) entry which is preliminary data.</text>
</comment>
<evidence type="ECO:0000256" key="1">
    <source>
        <dbReference type="SAM" id="MobiDB-lite"/>
    </source>
</evidence>
<feature type="compositionally biased region" description="Low complexity" evidence="1">
    <location>
        <begin position="338"/>
        <end position="353"/>
    </location>
</feature>
<evidence type="ECO:0000256" key="2">
    <source>
        <dbReference type="SAM" id="Phobius"/>
    </source>
</evidence>
<accession>A0A835QFI9</accession>
<feature type="transmembrane region" description="Helical" evidence="2">
    <location>
        <begin position="60"/>
        <end position="86"/>
    </location>
</feature>
<protein>
    <submittedName>
        <fullName evidence="3">Uncharacterized protein</fullName>
    </submittedName>
</protein>
<dbReference type="OrthoDB" id="1054248at2759"/>
<proteinExistence type="predicted"/>
<name>A0A835QFI9_VANPL</name>
<gene>
    <name evidence="3" type="ORF">HPP92_016120</name>
</gene>